<keyword evidence="2 5" id="KW-0812">Transmembrane</keyword>
<keyword evidence="3 5" id="KW-1133">Transmembrane helix</keyword>
<sequence>MLDKEYGKVPIEDIEKEFNCNDKEPIKYGYGVRHAQALLYFICLALGYISRGHLGVTIVGMTMVDHAHKPIAVTEAAHIFANSTIIDTVTTTEGSIVNKITVNDLKENITLPVNKTDANHWNVYRTYDWPKSIQEMVLGSFFLGYSIMMFPIGIVCQRWGGKIPLQIAMFVNGVVSFFTPWLVTWGGWKVLCILRTMQGLSQAGLYPGILTLLTNWVPVSERGSLCSYVYTASGFGTVIAFQAAGILAFSRFGWPSTYWATGVACFIGFILITIFGAATPKDHKSISEAEKNYIMGATSKGVETKSKVPWKSVAKSIPVWATIVAHMGNAVCFVFFFMQVPTYVFAILKLNIRNSGLLSSLPYFASFFSSIAFGHLSDCLTNRKIMSIKNARRFFNTIACVVPSICLMLVAYTRDTLLAVICFVLFVMCHTAMHTGWMINYMDLSPNFSGALMACGNTVTNVVVLALPVIVANIVTDVTNQHQWRITMFLMAGLTLTANIIFIIFMSAEVQPWNDSNGNTTDNKSEYEAIEPELKQNKVIF</sequence>
<keyword evidence="4 5" id="KW-0472">Membrane</keyword>
<comment type="subcellular location">
    <subcellularLocation>
        <location evidence="1">Membrane</location>
        <topology evidence="1">Multi-pass membrane protein</topology>
    </subcellularLocation>
</comment>
<organism evidence="7 8">
    <name type="scientific">Vanessa tameamea</name>
    <name type="common">Kamehameha butterfly</name>
    <dbReference type="NCBI Taxonomy" id="334116"/>
    <lineage>
        <taxon>Eukaryota</taxon>
        <taxon>Metazoa</taxon>
        <taxon>Ecdysozoa</taxon>
        <taxon>Arthropoda</taxon>
        <taxon>Hexapoda</taxon>
        <taxon>Insecta</taxon>
        <taxon>Pterygota</taxon>
        <taxon>Neoptera</taxon>
        <taxon>Endopterygota</taxon>
        <taxon>Lepidoptera</taxon>
        <taxon>Glossata</taxon>
        <taxon>Ditrysia</taxon>
        <taxon>Papilionoidea</taxon>
        <taxon>Nymphalidae</taxon>
        <taxon>Nymphalinae</taxon>
        <taxon>Vanessa</taxon>
    </lineage>
</organism>
<keyword evidence="7" id="KW-1185">Reference proteome</keyword>
<feature type="transmembrane region" description="Helical" evidence="5">
    <location>
        <begin position="167"/>
        <end position="188"/>
    </location>
</feature>
<feature type="transmembrane region" description="Helical" evidence="5">
    <location>
        <begin position="486"/>
        <end position="506"/>
    </location>
</feature>
<proteinExistence type="predicted"/>
<dbReference type="Proteomes" id="UP001652626">
    <property type="component" value="Chromosome 13"/>
</dbReference>
<dbReference type="PANTHER" id="PTHR11662">
    <property type="entry name" value="SOLUTE CARRIER FAMILY 17"/>
    <property type="match status" value="1"/>
</dbReference>
<dbReference type="OrthoDB" id="2985014at2759"/>
<dbReference type="InterPro" id="IPR020846">
    <property type="entry name" value="MFS_dom"/>
</dbReference>
<evidence type="ECO:0000256" key="3">
    <source>
        <dbReference type="ARBA" id="ARBA00022989"/>
    </source>
</evidence>
<evidence type="ECO:0000256" key="1">
    <source>
        <dbReference type="ARBA" id="ARBA00004141"/>
    </source>
</evidence>
<dbReference type="GO" id="GO:0022857">
    <property type="term" value="F:transmembrane transporter activity"/>
    <property type="evidence" value="ECO:0007669"/>
    <property type="project" value="InterPro"/>
</dbReference>
<evidence type="ECO:0000256" key="2">
    <source>
        <dbReference type="ARBA" id="ARBA00022692"/>
    </source>
</evidence>
<feature type="transmembrane region" description="Helical" evidence="5">
    <location>
        <begin position="451"/>
        <end position="474"/>
    </location>
</feature>
<dbReference type="GO" id="GO:0006820">
    <property type="term" value="P:monoatomic anion transport"/>
    <property type="evidence" value="ECO:0007669"/>
    <property type="project" value="TreeGrafter"/>
</dbReference>
<dbReference type="GO" id="GO:0016020">
    <property type="term" value="C:membrane"/>
    <property type="evidence" value="ECO:0007669"/>
    <property type="project" value="UniProtKB-SubCell"/>
</dbReference>
<feature type="transmembrane region" description="Helical" evidence="5">
    <location>
        <begin position="317"/>
        <end position="340"/>
    </location>
</feature>
<dbReference type="InterPro" id="IPR011701">
    <property type="entry name" value="MFS"/>
</dbReference>
<dbReference type="PANTHER" id="PTHR11662:SF280">
    <property type="entry name" value="FI21844P1-RELATED"/>
    <property type="match status" value="1"/>
</dbReference>
<dbReference type="InterPro" id="IPR036259">
    <property type="entry name" value="MFS_trans_sf"/>
</dbReference>
<feature type="transmembrane region" description="Helical" evidence="5">
    <location>
        <begin position="418"/>
        <end position="439"/>
    </location>
</feature>
<feature type="domain" description="Major facilitator superfamily (MFS) profile" evidence="6">
    <location>
        <begin position="79"/>
        <end position="511"/>
    </location>
</feature>
<feature type="transmembrane region" description="Helical" evidence="5">
    <location>
        <begin position="200"/>
        <end position="217"/>
    </location>
</feature>
<feature type="transmembrane region" description="Helical" evidence="5">
    <location>
        <begin position="229"/>
        <end position="252"/>
    </location>
</feature>
<name>A0A8B8I568_VANTA</name>
<feature type="transmembrane region" description="Helical" evidence="5">
    <location>
        <begin position="258"/>
        <end position="278"/>
    </location>
</feature>
<gene>
    <name evidence="8" type="primary">LOC113397916</name>
</gene>
<evidence type="ECO:0000256" key="5">
    <source>
        <dbReference type="SAM" id="Phobius"/>
    </source>
</evidence>
<feature type="transmembrane region" description="Helical" evidence="5">
    <location>
        <begin position="136"/>
        <end position="155"/>
    </location>
</feature>
<dbReference type="OMA" id="WATFITH"/>
<evidence type="ECO:0000313" key="8">
    <source>
        <dbReference type="RefSeq" id="XP_026492233.2"/>
    </source>
</evidence>
<dbReference type="PROSITE" id="PS50850">
    <property type="entry name" value="MFS"/>
    <property type="match status" value="1"/>
</dbReference>
<dbReference type="Pfam" id="PF07690">
    <property type="entry name" value="MFS_1"/>
    <property type="match status" value="1"/>
</dbReference>
<dbReference type="RefSeq" id="XP_026492233.2">
    <property type="nucleotide sequence ID" value="XM_026636448.2"/>
</dbReference>
<dbReference type="SUPFAM" id="SSF103473">
    <property type="entry name" value="MFS general substrate transporter"/>
    <property type="match status" value="1"/>
</dbReference>
<evidence type="ECO:0000256" key="4">
    <source>
        <dbReference type="ARBA" id="ARBA00023136"/>
    </source>
</evidence>
<reference evidence="8" key="1">
    <citation type="submission" date="2025-08" db="UniProtKB">
        <authorList>
            <consortium name="RefSeq"/>
        </authorList>
    </citation>
    <scope>IDENTIFICATION</scope>
    <source>
        <tissue evidence="8">Whole body</tissue>
    </source>
</reference>
<evidence type="ECO:0000259" key="6">
    <source>
        <dbReference type="PROSITE" id="PS50850"/>
    </source>
</evidence>
<dbReference type="InterPro" id="IPR050382">
    <property type="entry name" value="MFS_Na/Anion_cotransporter"/>
</dbReference>
<feature type="transmembrane region" description="Helical" evidence="5">
    <location>
        <begin position="360"/>
        <end position="381"/>
    </location>
</feature>
<feature type="transmembrane region" description="Helical" evidence="5">
    <location>
        <begin position="37"/>
        <end position="60"/>
    </location>
</feature>
<dbReference type="Gene3D" id="1.20.1250.20">
    <property type="entry name" value="MFS general substrate transporter like domains"/>
    <property type="match status" value="2"/>
</dbReference>
<protein>
    <submittedName>
        <fullName evidence="8">Inorganic phosphate cotransporter</fullName>
    </submittedName>
</protein>
<dbReference type="GeneID" id="113397916"/>
<dbReference type="AlphaFoldDB" id="A0A8B8I568"/>
<feature type="transmembrane region" description="Helical" evidence="5">
    <location>
        <begin position="393"/>
        <end position="412"/>
    </location>
</feature>
<evidence type="ECO:0000313" key="7">
    <source>
        <dbReference type="Proteomes" id="UP001652626"/>
    </source>
</evidence>
<accession>A0A8B8I568</accession>